<dbReference type="Pfam" id="PF00561">
    <property type="entry name" value="Abhydrolase_1"/>
    <property type="match status" value="1"/>
</dbReference>
<dbReference type="GO" id="GO:0016020">
    <property type="term" value="C:membrane"/>
    <property type="evidence" value="ECO:0007669"/>
    <property type="project" value="TreeGrafter"/>
</dbReference>
<dbReference type="KEGG" id="bwh:A9C19_02685"/>
<dbReference type="Gene3D" id="3.40.50.1820">
    <property type="entry name" value="alpha/beta hydrolase"/>
    <property type="match status" value="1"/>
</dbReference>
<dbReference type="PANTHER" id="PTHR43798">
    <property type="entry name" value="MONOACYLGLYCEROL LIPASE"/>
    <property type="match status" value="1"/>
</dbReference>
<dbReference type="AlphaFoldDB" id="A0A1L3MN70"/>
<evidence type="ECO:0000259" key="2">
    <source>
        <dbReference type="Pfam" id="PF00561"/>
    </source>
</evidence>
<dbReference type="RefSeq" id="WP_072578541.1">
    <property type="nucleotide sequence ID" value="NZ_CP016020.1"/>
</dbReference>
<keyword evidence="4" id="KW-1185">Reference proteome</keyword>
<accession>A0A1L3MN70</accession>
<protein>
    <submittedName>
        <fullName evidence="3">Proline iminopeptidase</fullName>
    </submittedName>
</protein>
<organism evidence="3 4">
    <name type="scientific">Bacillus weihaiensis</name>
    <dbReference type="NCBI Taxonomy" id="1547283"/>
    <lineage>
        <taxon>Bacteria</taxon>
        <taxon>Bacillati</taxon>
        <taxon>Bacillota</taxon>
        <taxon>Bacilli</taxon>
        <taxon>Bacillales</taxon>
        <taxon>Bacillaceae</taxon>
        <taxon>Bacillus</taxon>
    </lineage>
</organism>
<dbReference type="Gene3D" id="6.10.140.700">
    <property type="match status" value="1"/>
</dbReference>
<gene>
    <name evidence="3" type="ORF">A9C19_02685</name>
</gene>
<evidence type="ECO:0000313" key="4">
    <source>
        <dbReference type="Proteomes" id="UP000181936"/>
    </source>
</evidence>
<dbReference type="InterPro" id="IPR050266">
    <property type="entry name" value="AB_hydrolase_sf"/>
</dbReference>
<dbReference type="EMBL" id="CP016020">
    <property type="protein sequence ID" value="APH03752.1"/>
    <property type="molecule type" value="Genomic_DNA"/>
</dbReference>
<dbReference type="InterPro" id="IPR000073">
    <property type="entry name" value="AB_hydrolase_1"/>
</dbReference>
<dbReference type="OrthoDB" id="9796770at2"/>
<dbReference type="STRING" id="1547283.A9C19_02685"/>
<sequence>MEKWKPINVQTPRGTFEVFTQGKGDPLCVTHLYSEFNESGDYFAQTFVHTHKVYLINLRETGNSVKATEPYELSFLETIYDLEAIRVALGFDRWGFAGHSTGGMLGVIYGIYFSTSLKFSMIVSSAAREYMTFSPDCIYNEKHGNFRKMQGLIEELGRSDLTIDRRKKLSKERIKLSLYEPEKYDELFSLNIEKKISPIRLQYFSREVQLFDVTKKLIFISNPTLIICGEFDVQCPITYSREMNELIPNSKLIVFHKSNHYPFLEEADLFQEEIKNFLKGNLQS</sequence>
<keyword evidence="1" id="KW-0378">Hydrolase</keyword>
<dbReference type="SUPFAM" id="SSF53474">
    <property type="entry name" value="alpha/beta-Hydrolases"/>
    <property type="match status" value="1"/>
</dbReference>
<proteinExistence type="predicted"/>
<evidence type="ECO:0000256" key="1">
    <source>
        <dbReference type="ARBA" id="ARBA00022801"/>
    </source>
</evidence>
<evidence type="ECO:0000313" key="3">
    <source>
        <dbReference type="EMBL" id="APH03752.1"/>
    </source>
</evidence>
<feature type="domain" description="AB hydrolase-1" evidence="2">
    <location>
        <begin position="47"/>
        <end position="267"/>
    </location>
</feature>
<name>A0A1L3MN70_9BACI</name>
<dbReference type="Proteomes" id="UP000181936">
    <property type="component" value="Chromosome"/>
</dbReference>
<reference evidence="3 4" key="1">
    <citation type="journal article" date="2016" name="Sci. Rep.">
        <title>Complete genome sequence and transcriptomic analysis of a novel marine strain Bacillus weihaiensis reveals the mechanism of brown algae degradation.</title>
        <authorList>
            <person name="Zhu Y."/>
            <person name="Chen P."/>
            <person name="Bao Y."/>
            <person name="Men Y."/>
            <person name="Zeng Y."/>
            <person name="Yang J."/>
            <person name="Sun J."/>
            <person name="Sun Y."/>
        </authorList>
    </citation>
    <scope>NUCLEOTIDE SEQUENCE [LARGE SCALE GENOMIC DNA]</scope>
    <source>
        <strain evidence="3 4">Alg07</strain>
    </source>
</reference>
<dbReference type="PANTHER" id="PTHR43798:SF31">
    <property type="entry name" value="AB HYDROLASE SUPERFAMILY PROTEIN YCLE"/>
    <property type="match status" value="1"/>
</dbReference>
<dbReference type="InterPro" id="IPR029058">
    <property type="entry name" value="AB_hydrolase_fold"/>
</dbReference>
<dbReference type="GO" id="GO:0016787">
    <property type="term" value="F:hydrolase activity"/>
    <property type="evidence" value="ECO:0007669"/>
    <property type="project" value="UniProtKB-KW"/>
</dbReference>